<evidence type="ECO:0000313" key="3">
    <source>
        <dbReference type="Proteomes" id="UP000612956"/>
    </source>
</evidence>
<name>A0A917QT00_9NOCA</name>
<gene>
    <name evidence="2" type="ORF">GCM10011591_43630</name>
</gene>
<feature type="transmembrane region" description="Helical" evidence="1">
    <location>
        <begin position="412"/>
        <end position="429"/>
    </location>
</feature>
<reference evidence="2" key="2">
    <citation type="submission" date="2020-09" db="EMBL/GenBank/DDBJ databases">
        <authorList>
            <person name="Sun Q."/>
            <person name="Zhou Y."/>
        </authorList>
    </citation>
    <scope>NUCLEOTIDE SEQUENCE</scope>
    <source>
        <strain evidence="2">CGMCC 4.7278</strain>
    </source>
</reference>
<comment type="caution">
    <text evidence="2">The sequence shown here is derived from an EMBL/GenBank/DDBJ whole genome shotgun (WGS) entry which is preliminary data.</text>
</comment>
<proteinExistence type="predicted"/>
<accession>A0A917QT00</accession>
<feature type="transmembrane region" description="Helical" evidence="1">
    <location>
        <begin position="372"/>
        <end position="392"/>
    </location>
</feature>
<dbReference type="SUPFAM" id="SSF48239">
    <property type="entry name" value="Terpenoid cyclases/Protein prenyltransferases"/>
    <property type="match status" value="1"/>
</dbReference>
<dbReference type="Proteomes" id="UP000612956">
    <property type="component" value="Unassembled WGS sequence"/>
</dbReference>
<protein>
    <submittedName>
        <fullName evidence="2">Uncharacterized protein</fullName>
    </submittedName>
</protein>
<dbReference type="RefSeq" id="WP_188830908.1">
    <property type="nucleotide sequence ID" value="NZ_BMMW01000005.1"/>
</dbReference>
<keyword evidence="1" id="KW-1133">Transmembrane helix</keyword>
<dbReference type="AlphaFoldDB" id="A0A917QT00"/>
<sequence>MSTVDSRIALAAGWLQNNMVQVDADHAGWGWSPDVAPNPQDTAEAVCALAAARSYAPAYTPVPLSPDVYNVPQPDAVSALVRANSVVHAAQGEWTFQSPVDAAWRLRALIAMSNTGVLPDVSAYRNSLLTSQDQHSGGWAMSEGSAWVSVSATTAAISALLELPPSDVQAALAIQRGCDFLTQALMDDDPRATTNAASAKIACLLGTGRLADSGNAHLAKAHANAVDRVLHYLETAPGTLEEEPIRRGNVTQTWYHATLPISIMALATSKKRLTFHPTFRRGFTELLDYQQMLPSHRDYGGFKTSRGGLITSYATAQSIEALSCVASDVRVRVNPGQVFDILCDSESRHHTDPQNISLGNLPPIRINSNAGAGFFGLGLAAGVTIITLALLFREDKDKPSSADVLSVPTSGALIYWGTALIAIGGYCWAAARFHQFPRAKVISLVVALLTAGVLPFFAFLLN</sequence>
<feature type="transmembrane region" description="Helical" evidence="1">
    <location>
        <begin position="441"/>
        <end position="461"/>
    </location>
</feature>
<keyword evidence="1" id="KW-0812">Transmembrane</keyword>
<reference evidence="2" key="1">
    <citation type="journal article" date="2014" name="Int. J. Syst. Evol. Microbiol.">
        <title>Complete genome sequence of Corynebacterium casei LMG S-19264T (=DSM 44701T), isolated from a smear-ripened cheese.</title>
        <authorList>
            <consortium name="US DOE Joint Genome Institute (JGI-PGF)"/>
            <person name="Walter F."/>
            <person name="Albersmeier A."/>
            <person name="Kalinowski J."/>
            <person name="Ruckert C."/>
        </authorList>
    </citation>
    <scope>NUCLEOTIDE SEQUENCE</scope>
    <source>
        <strain evidence="2">CGMCC 4.7278</strain>
    </source>
</reference>
<keyword evidence="1" id="KW-0472">Membrane</keyword>
<evidence type="ECO:0000313" key="2">
    <source>
        <dbReference type="EMBL" id="GGK66753.1"/>
    </source>
</evidence>
<keyword evidence="3" id="KW-1185">Reference proteome</keyword>
<dbReference type="InterPro" id="IPR008930">
    <property type="entry name" value="Terpenoid_cyclase/PrenylTrfase"/>
</dbReference>
<dbReference type="EMBL" id="BMMW01000005">
    <property type="protein sequence ID" value="GGK66753.1"/>
    <property type="molecule type" value="Genomic_DNA"/>
</dbReference>
<evidence type="ECO:0000256" key="1">
    <source>
        <dbReference type="SAM" id="Phobius"/>
    </source>
</evidence>
<organism evidence="2 3">
    <name type="scientific">Nocardia camponoti</name>
    <dbReference type="NCBI Taxonomy" id="1616106"/>
    <lineage>
        <taxon>Bacteria</taxon>
        <taxon>Bacillati</taxon>
        <taxon>Actinomycetota</taxon>
        <taxon>Actinomycetes</taxon>
        <taxon>Mycobacteriales</taxon>
        <taxon>Nocardiaceae</taxon>
        <taxon>Nocardia</taxon>
    </lineage>
</organism>